<keyword evidence="2" id="KW-1185">Reference proteome</keyword>
<proteinExistence type="predicted"/>
<dbReference type="EMBL" id="JACAZI010000030">
    <property type="protein sequence ID" value="KAF7333189.1"/>
    <property type="molecule type" value="Genomic_DNA"/>
</dbReference>
<protein>
    <submittedName>
        <fullName evidence="1">Uncharacterized protein</fullName>
    </submittedName>
</protein>
<accession>A0A8H7CD45</accession>
<evidence type="ECO:0000313" key="1">
    <source>
        <dbReference type="EMBL" id="KAF7333189.1"/>
    </source>
</evidence>
<reference evidence="1" key="1">
    <citation type="submission" date="2020-05" db="EMBL/GenBank/DDBJ databases">
        <title>Mycena genomes resolve the evolution of fungal bioluminescence.</title>
        <authorList>
            <person name="Tsai I.J."/>
        </authorList>
    </citation>
    <scope>NUCLEOTIDE SEQUENCE</scope>
    <source>
        <strain evidence="1">CCC161011</strain>
    </source>
</reference>
<organism evidence="1 2">
    <name type="scientific">Mycena venus</name>
    <dbReference type="NCBI Taxonomy" id="2733690"/>
    <lineage>
        <taxon>Eukaryota</taxon>
        <taxon>Fungi</taxon>
        <taxon>Dikarya</taxon>
        <taxon>Basidiomycota</taxon>
        <taxon>Agaricomycotina</taxon>
        <taxon>Agaricomycetes</taxon>
        <taxon>Agaricomycetidae</taxon>
        <taxon>Agaricales</taxon>
        <taxon>Marasmiineae</taxon>
        <taxon>Mycenaceae</taxon>
        <taxon>Mycena</taxon>
    </lineage>
</organism>
<gene>
    <name evidence="1" type="ORF">MVEN_02384700</name>
</gene>
<comment type="caution">
    <text evidence="1">The sequence shown here is derived from an EMBL/GenBank/DDBJ whole genome shotgun (WGS) entry which is preliminary data.</text>
</comment>
<evidence type="ECO:0000313" key="2">
    <source>
        <dbReference type="Proteomes" id="UP000620124"/>
    </source>
</evidence>
<dbReference type="AlphaFoldDB" id="A0A8H7CD45"/>
<dbReference type="Proteomes" id="UP000620124">
    <property type="component" value="Unassembled WGS sequence"/>
</dbReference>
<sequence>MSLTDVTCNILVRGTDGTEYGYLSPVLNADGFYANFQPAKAGALAVSFSYSATVCSRLNLQVSNGPSASPFLGGIVLGNSRSALRRSGYTSIPLGLTCTTPPSGAPRVFSNDNSSSALAPADRRESRYLESSIWRYNPATQALTAQWINPEGDEPETSIVLADHSSYYPRRRLALTGDVGRMQDFTGEDGSVAVVMFTCVPILTDVTCNILVRGADGTEYGYISPVLNADGFYADFQPAKAGALAVCQTPPRRPPFFGGIVLGNSRSALRRSGYTSVPLGLTCTTPPSGAPRVFSNDNSSSALAPADKRESRYLESSIWRYNPATQALTAQWINPEGDEPETTIVLAEHSSFYPRRRLALAGDVDRMQDFTGEDGSVAVVTFTCVPIPPDVTCNILVRGADGTEHGYISPVLNADGFYANFQPTQAGALTVSFPYSATACSRLNLQVSNGPSAFPFLGGIVMGNENLVLRRPHHTCIPLGQTCATPPSGTPRVFSDTNSHSMTPSAGESQPRYLESSIWCYNPATQALTAQWINPQEGDEPETTIILAAMSSYYSRPSLALTGDVDGMRQFRQNGNGGGPVEVVTFTCVPTQNGPV</sequence>
<dbReference type="OrthoDB" id="4584900at2759"/>
<name>A0A8H7CD45_9AGAR</name>